<dbReference type="Pfam" id="PF06221">
    <property type="entry name" value="zf-C2HC5"/>
    <property type="match status" value="1"/>
</dbReference>
<feature type="compositionally biased region" description="Polar residues" evidence="1">
    <location>
        <begin position="163"/>
        <end position="186"/>
    </location>
</feature>
<evidence type="ECO:0000259" key="2">
    <source>
        <dbReference type="Pfam" id="PF06221"/>
    </source>
</evidence>
<evidence type="ECO:0000259" key="3">
    <source>
        <dbReference type="Pfam" id="PF23135"/>
    </source>
</evidence>
<dbReference type="InterPro" id="IPR056994">
    <property type="entry name" value="TRI4_N"/>
</dbReference>
<dbReference type="EMBL" id="JAGRRH010000007">
    <property type="protein sequence ID" value="KAG7366956.1"/>
    <property type="molecule type" value="Genomic_DNA"/>
</dbReference>
<dbReference type="OrthoDB" id="338816at2759"/>
<proteinExistence type="predicted"/>
<evidence type="ECO:0000256" key="1">
    <source>
        <dbReference type="SAM" id="MobiDB-lite"/>
    </source>
</evidence>
<dbReference type="GO" id="GO:0045893">
    <property type="term" value="P:positive regulation of DNA-templated transcription"/>
    <property type="evidence" value="ECO:0007669"/>
    <property type="project" value="TreeGrafter"/>
</dbReference>
<feature type="compositionally biased region" description="Basic residues" evidence="1">
    <location>
        <begin position="113"/>
        <end position="122"/>
    </location>
</feature>
<dbReference type="Proteomes" id="UP000693970">
    <property type="component" value="Unassembled WGS sequence"/>
</dbReference>
<feature type="region of interest" description="Disordered" evidence="1">
    <location>
        <begin position="291"/>
        <end position="319"/>
    </location>
</feature>
<evidence type="ECO:0000313" key="5">
    <source>
        <dbReference type="Proteomes" id="UP000693970"/>
    </source>
</evidence>
<reference evidence="4" key="2">
    <citation type="submission" date="2021-04" db="EMBL/GenBank/DDBJ databases">
        <authorList>
            <person name="Podell S."/>
        </authorList>
    </citation>
    <scope>NUCLEOTIDE SEQUENCE</scope>
    <source>
        <strain evidence="4">Hildebrandi</strain>
    </source>
</reference>
<organism evidence="4 5">
    <name type="scientific">Nitzschia inconspicua</name>
    <dbReference type="NCBI Taxonomy" id="303405"/>
    <lineage>
        <taxon>Eukaryota</taxon>
        <taxon>Sar</taxon>
        <taxon>Stramenopiles</taxon>
        <taxon>Ochrophyta</taxon>
        <taxon>Bacillariophyta</taxon>
        <taxon>Bacillariophyceae</taxon>
        <taxon>Bacillariophycidae</taxon>
        <taxon>Bacillariales</taxon>
        <taxon>Bacillariaceae</taxon>
        <taxon>Nitzschia</taxon>
    </lineage>
</organism>
<dbReference type="AlphaFoldDB" id="A0A9K3Q164"/>
<dbReference type="GO" id="GO:0072344">
    <property type="term" value="P:rescue of stalled ribosome"/>
    <property type="evidence" value="ECO:0007669"/>
    <property type="project" value="InterPro"/>
</dbReference>
<dbReference type="PANTHER" id="PTHR12963">
    <property type="entry name" value="THYROID RECEPTOR INTERACTING PROTEIN RELATED"/>
    <property type="match status" value="1"/>
</dbReference>
<dbReference type="GO" id="GO:0008270">
    <property type="term" value="F:zinc ion binding"/>
    <property type="evidence" value="ECO:0007669"/>
    <property type="project" value="InterPro"/>
</dbReference>
<feature type="region of interest" description="Disordered" evidence="1">
    <location>
        <begin position="88"/>
        <end position="196"/>
    </location>
</feature>
<reference evidence="4" key="1">
    <citation type="journal article" date="2021" name="Sci. Rep.">
        <title>Diploid genomic architecture of Nitzschia inconspicua, an elite biomass production diatom.</title>
        <authorList>
            <person name="Oliver A."/>
            <person name="Podell S."/>
            <person name="Pinowska A."/>
            <person name="Traller J.C."/>
            <person name="Smith S.R."/>
            <person name="McClure R."/>
            <person name="Beliaev A."/>
            <person name="Bohutskyi P."/>
            <person name="Hill E.A."/>
            <person name="Rabines A."/>
            <person name="Zheng H."/>
            <person name="Allen L.Z."/>
            <person name="Kuo A."/>
            <person name="Grigoriev I.V."/>
            <person name="Allen A.E."/>
            <person name="Hazlebeck D."/>
            <person name="Allen E.E."/>
        </authorList>
    </citation>
    <scope>NUCLEOTIDE SEQUENCE</scope>
    <source>
        <strain evidence="4">Hildebrandi</strain>
    </source>
</reference>
<dbReference type="GO" id="GO:0005634">
    <property type="term" value="C:nucleus"/>
    <property type="evidence" value="ECO:0007669"/>
    <property type="project" value="InterPro"/>
</dbReference>
<sequence>MTSDRSILQATLAKLLGFDDGAEDILGHLLTIDSKADLSEYLSQLLGKSSRELEEFVENICRYQKGEPLLVDDSLQEPSKTVEKAIQDVQSKPSTLPKQQNSKASTAIESCRKKQNQIKKARVPPAKINSSNNETKSASSSMPVGNDSGKKDTASKETRNIEIDSNTLSASDRAIDSTSTTTSQPAEQDRVILKSHPKRGKASKVCGCFGTKHKPLTNCLYCGRIACQLEGYDFCSFCGYMVEEIKAEANNKDKAWLQKERLLRFDREFARRTQIFDDQADYQQHTSWLTEEERKEAENQEEQRRQSLRRPKQMMNLAM</sequence>
<dbReference type="InterPro" id="IPR009349">
    <property type="entry name" value="TRIP4/RQT4_C2HC5_Znf"/>
</dbReference>
<protein>
    <submittedName>
        <fullName evidence="4">Zinc finger C2HC5-type motif containing protein</fullName>
    </submittedName>
</protein>
<dbReference type="InterPro" id="IPR039128">
    <property type="entry name" value="TRIP4-like"/>
</dbReference>
<gene>
    <name evidence="4" type="ORF">IV203_029626</name>
</gene>
<feature type="compositionally biased region" description="Basic and acidic residues" evidence="1">
    <location>
        <begin position="148"/>
        <end position="162"/>
    </location>
</feature>
<dbReference type="GO" id="GO:0180022">
    <property type="term" value="C:RQC-trigger complex"/>
    <property type="evidence" value="ECO:0007669"/>
    <property type="project" value="InterPro"/>
</dbReference>
<feature type="compositionally biased region" description="Basic and acidic residues" evidence="1">
    <location>
        <begin position="291"/>
        <end position="305"/>
    </location>
</feature>
<feature type="compositionally biased region" description="Polar residues" evidence="1">
    <location>
        <begin position="88"/>
        <end position="108"/>
    </location>
</feature>
<feature type="domain" description="TRIP4/RQT4 C2HC5-type zinc finger" evidence="2">
    <location>
        <begin position="204"/>
        <end position="241"/>
    </location>
</feature>
<name>A0A9K3Q164_9STRA</name>
<dbReference type="Pfam" id="PF23135">
    <property type="entry name" value="TRI4_N"/>
    <property type="match status" value="1"/>
</dbReference>
<comment type="caution">
    <text evidence="4">The sequence shown here is derived from an EMBL/GenBank/DDBJ whole genome shotgun (WGS) entry which is preliminary data.</text>
</comment>
<accession>A0A9K3Q164</accession>
<feature type="compositionally biased region" description="Low complexity" evidence="1">
    <location>
        <begin position="129"/>
        <end position="141"/>
    </location>
</feature>
<feature type="domain" description="Activating signal cointegrator 1 N-terminal" evidence="3">
    <location>
        <begin position="11"/>
        <end position="60"/>
    </location>
</feature>
<keyword evidence="5" id="KW-1185">Reference proteome</keyword>
<evidence type="ECO:0000313" key="4">
    <source>
        <dbReference type="EMBL" id="KAG7366956.1"/>
    </source>
</evidence>
<dbReference type="PANTHER" id="PTHR12963:SF4">
    <property type="entry name" value="ACTIVATING SIGNAL COINTEGRATOR 1"/>
    <property type="match status" value="1"/>
</dbReference>